<feature type="non-terminal residue" evidence="1">
    <location>
        <position position="93"/>
    </location>
</feature>
<keyword evidence="2" id="KW-1185">Reference proteome</keyword>
<organism evidence="1 2">
    <name type="scientific">Bowmanella dokdonensis</name>
    <dbReference type="NCBI Taxonomy" id="751969"/>
    <lineage>
        <taxon>Bacteria</taxon>
        <taxon>Pseudomonadati</taxon>
        <taxon>Pseudomonadota</taxon>
        <taxon>Gammaproteobacteria</taxon>
        <taxon>Alteromonadales</taxon>
        <taxon>Alteromonadaceae</taxon>
        <taxon>Bowmanella</taxon>
    </lineage>
</organism>
<gene>
    <name evidence="1" type="ORF">J0A66_23265</name>
</gene>
<keyword evidence="1" id="KW-0456">Lyase</keyword>
<dbReference type="AlphaFoldDB" id="A0A939DT14"/>
<evidence type="ECO:0000313" key="1">
    <source>
        <dbReference type="EMBL" id="MBN7828158.1"/>
    </source>
</evidence>
<dbReference type="InterPro" id="IPR005801">
    <property type="entry name" value="ADC_synthase"/>
</dbReference>
<sequence length="93" mass="10090">VETLIVSSRYQADPLNLYQRLCHNKANSLLLESAEIDSKDDLKSLLLVDAALKLTCHGQTVSVQALTNNGQALLPLLVKQSQASQVQQASDDS</sequence>
<dbReference type="EMBL" id="JAFKCV010000450">
    <property type="protein sequence ID" value="MBN7828158.1"/>
    <property type="molecule type" value="Genomic_DNA"/>
</dbReference>
<dbReference type="Proteomes" id="UP000664654">
    <property type="component" value="Unassembled WGS sequence"/>
</dbReference>
<dbReference type="SUPFAM" id="SSF56322">
    <property type="entry name" value="ADC synthase"/>
    <property type="match status" value="1"/>
</dbReference>
<accession>A0A939DT14</accession>
<feature type="non-terminal residue" evidence="1">
    <location>
        <position position="1"/>
    </location>
</feature>
<evidence type="ECO:0000313" key="2">
    <source>
        <dbReference type="Proteomes" id="UP000664654"/>
    </source>
</evidence>
<comment type="caution">
    <text evidence="1">The sequence shown here is derived from an EMBL/GenBank/DDBJ whole genome shotgun (WGS) entry which is preliminary data.</text>
</comment>
<reference evidence="1" key="1">
    <citation type="submission" date="2021-03" db="EMBL/GenBank/DDBJ databases">
        <title>novel species isolated from a fishpond in China.</title>
        <authorList>
            <person name="Lu H."/>
            <person name="Cai Z."/>
        </authorList>
    </citation>
    <scope>NUCLEOTIDE SEQUENCE</scope>
    <source>
        <strain evidence="1">JCM 30855</strain>
    </source>
</reference>
<dbReference type="Gene3D" id="3.60.120.10">
    <property type="entry name" value="Anthranilate synthase"/>
    <property type="match status" value="1"/>
</dbReference>
<proteinExistence type="predicted"/>
<name>A0A939DT14_9ALTE</name>
<dbReference type="EC" id="4.1.3.27" evidence="1"/>
<dbReference type="GO" id="GO:0004049">
    <property type="term" value="F:anthranilate synthase activity"/>
    <property type="evidence" value="ECO:0007669"/>
    <property type="project" value="UniProtKB-EC"/>
</dbReference>
<protein>
    <submittedName>
        <fullName evidence="1">Anthranilate synthase component I</fullName>
        <ecNumber evidence="1">4.1.3.27</ecNumber>
    </submittedName>
</protein>